<dbReference type="PhylomeDB" id="T1IZ33"/>
<evidence type="ECO:0000256" key="4">
    <source>
        <dbReference type="ARBA" id="ARBA00022461"/>
    </source>
</evidence>
<dbReference type="EnsemblMetazoa" id="SMAR006503-RA">
    <property type="protein sequence ID" value="SMAR006503-PA"/>
    <property type="gene ID" value="SMAR006503"/>
</dbReference>
<evidence type="ECO:0000256" key="6">
    <source>
        <dbReference type="ARBA" id="ARBA00022989"/>
    </source>
</evidence>
<name>T1IZ33_STRMM</name>
<evidence type="ECO:0000256" key="12">
    <source>
        <dbReference type="RuleBase" id="RU000679"/>
    </source>
</evidence>
<dbReference type="PANTHER" id="PTHR11690:SF300">
    <property type="entry name" value="PICKPOCKET PROTEIN 19"/>
    <property type="match status" value="1"/>
</dbReference>
<evidence type="ECO:0000256" key="10">
    <source>
        <dbReference type="ARBA" id="ARBA00023201"/>
    </source>
</evidence>
<feature type="transmembrane region" description="Helical" evidence="13">
    <location>
        <begin position="39"/>
        <end position="58"/>
    </location>
</feature>
<comment type="similarity">
    <text evidence="2 12">Belongs to the amiloride-sensitive sodium channel (TC 1.A.6) family.</text>
</comment>
<dbReference type="Pfam" id="PF00858">
    <property type="entry name" value="ASC"/>
    <property type="match status" value="1"/>
</dbReference>
<keyword evidence="4 12" id="KW-0894">Sodium channel</keyword>
<accession>T1IZ33</accession>
<evidence type="ECO:0000313" key="15">
    <source>
        <dbReference type="Proteomes" id="UP000014500"/>
    </source>
</evidence>
<reference evidence="15" key="1">
    <citation type="submission" date="2011-05" db="EMBL/GenBank/DDBJ databases">
        <authorList>
            <person name="Richards S.R."/>
            <person name="Qu J."/>
            <person name="Jiang H."/>
            <person name="Jhangiani S.N."/>
            <person name="Agravi P."/>
            <person name="Goodspeed R."/>
            <person name="Gross S."/>
            <person name="Mandapat C."/>
            <person name="Jackson L."/>
            <person name="Mathew T."/>
            <person name="Pu L."/>
            <person name="Thornton R."/>
            <person name="Saada N."/>
            <person name="Wilczek-Boney K.B."/>
            <person name="Lee S."/>
            <person name="Kovar C."/>
            <person name="Wu Y."/>
            <person name="Scherer S.E."/>
            <person name="Worley K.C."/>
            <person name="Muzny D.M."/>
            <person name="Gibbs R."/>
        </authorList>
    </citation>
    <scope>NUCLEOTIDE SEQUENCE</scope>
    <source>
        <strain evidence="15">Brora</strain>
    </source>
</reference>
<evidence type="ECO:0000256" key="13">
    <source>
        <dbReference type="SAM" id="Phobius"/>
    </source>
</evidence>
<dbReference type="AlphaFoldDB" id="T1IZ33"/>
<dbReference type="Gene3D" id="1.10.287.770">
    <property type="entry name" value="YojJ-like"/>
    <property type="match status" value="2"/>
</dbReference>
<evidence type="ECO:0000256" key="7">
    <source>
        <dbReference type="ARBA" id="ARBA00023053"/>
    </source>
</evidence>
<evidence type="ECO:0000256" key="2">
    <source>
        <dbReference type="ARBA" id="ARBA00007193"/>
    </source>
</evidence>
<dbReference type="EMBL" id="AFFK01020381">
    <property type="status" value="NOT_ANNOTATED_CDS"/>
    <property type="molecule type" value="Genomic_DNA"/>
</dbReference>
<keyword evidence="10 12" id="KW-0739">Sodium transport</keyword>
<evidence type="ECO:0000256" key="3">
    <source>
        <dbReference type="ARBA" id="ARBA00022448"/>
    </source>
</evidence>
<organism evidence="14 15">
    <name type="scientific">Strigamia maritima</name>
    <name type="common">European centipede</name>
    <name type="synonym">Geophilus maritimus</name>
    <dbReference type="NCBI Taxonomy" id="126957"/>
    <lineage>
        <taxon>Eukaryota</taxon>
        <taxon>Metazoa</taxon>
        <taxon>Ecdysozoa</taxon>
        <taxon>Arthropoda</taxon>
        <taxon>Myriapoda</taxon>
        <taxon>Chilopoda</taxon>
        <taxon>Pleurostigmophora</taxon>
        <taxon>Geophilomorpha</taxon>
        <taxon>Linotaeniidae</taxon>
        <taxon>Strigamia</taxon>
    </lineage>
</organism>
<dbReference type="HOGENOM" id="CLU_784327_0_0_1"/>
<keyword evidence="7" id="KW-0915">Sodium</keyword>
<dbReference type="GO" id="GO:0015280">
    <property type="term" value="F:ligand-gated sodium channel activity"/>
    <property type="evidence" value="ECO:0007669"/>
    <property type="project" value="TreeGrafter"/>
</dbReference>
<sequence length="396" mass="45985">MPDVENTIEVFVVNNYVRTLEEHYSYDIIFLLCDIGGNIGLYFGMSCLTLVEIFFYCCKSFAIYYIYNLVDSYLDYPLYTVVTLFKDEIIHFPLIIECGETSRILEAKADLANRLKTNCHHFQLFDLLHELSQFANNPIALWNASSNFHIHKNFRIQMLKSDPDIYEMSCANISIISTPFGICTAFNKADMSFSTNKNMVYLDNKFNDYECNQNQAHFILPQNHHFHPKYIYHVPSNFHTTIDISRQTFIRINTPKSSCKPTNLVLGCEQLCYAEKLKRQSFNCRLPFMLKSNLPHCTTQETAKTTHKIYLETQFKTIPQKSCFCPAHCQETIFIPSITKSVPYFKTTVTYTIEKKIREEIEEQMLVSFIKLLCNVGSIVGIMTGLSIFSVLQYFI</sequence>
<reference evidence="14" key="2">
    <citation type="submission" date="2015-02" db="UniProtKB">
        <authorList>
            <consortium name="EnsemblMetazoa"/>
        </authorList>
    </citation>
    <scope>IDENTIFICATION</scope>
</reference>
<evidence type="ECO:0000256" key="1">
    <source>
        <dbReference type="ARBA" id="ARBA00004141"/>
    </source>
</evidence>
<keyword evidence="6 13" id="KW-1133">Transmembrane helix</keyword>
<keyword evidence="8 12" id="KW-0406">Ion transport</keyword>
<proteinExistence type="inferred from homology"/>
<keyword evidence="15" id="KW-1185">Reference proteome</keyword>
<dbReference type="Proteomes" id="UP000014500">
    <property type="component" value="Unassembled WGS sequence"/>
</dbReference>
<dbReference type="GO" id="GO:0005886">
    <property type="term" value="C:plasma membrane"/>
    <property type="evidence" value="ECO:0007669"/>
    <property type="project" value="TreeGrafter"/>
</dbReference>
<feature type="transmembrane region" description="Helical" evidence="13">
    <location>
        <begin position="372"/>
        <end position="395"/>
    </location>
</feature>
<evidence type="ECO:0000256" key="9">
    <source>
        <dbReference type="ARBA" id="ARBA00023136"/>
    </source>
</evidence>
<protein>
    <submittedName>
        <fullName evidence="14">Uncharacterized protein</fullName>
    </submittedName>
</protein>
<comment type="subcellular location">
    <subcellularLocation>
        <location evidence="1">Membrane</location>
        <topology evidence="1">Multi-pass membrane protein</topology>
    </subcellularLocation>
</comment>
<evidence type="ECO:0000256" key="5">
    <source>
        <dbReference type="ARBA" id="ARBA00022692"/>
    </source>
</evidence>
<keyword evidence="5 12" id="KW-0812">Transmembrane</keyword>
<dbReference type="InterPro" id="IPR001873">
    <property type="entry name" value="ENaC"/>
</dbReference>
<keyword evidence="11 12" id="KW-0407">Ion channel</keyword>
<keyword evidence="3 12" id="KW-0813">Transport</keyword>
<keyword evidence="9 13" id="KW-0472">Membrane</keyword>
<evidence type="ECO:0000256" key="11">
    <source>
        <dbReference type="ARBA" id="ARBA00023303"/>
    </source>
</evidence>
<evidence type="ECO:0000313" key="14">
    <source>
        <dbReference type="EnsemblMetazoa" id="SMAR006503-PA"/>
    </source>
</evidence>
<evidence type="ECO:0000256" key="8">
    <source>
        <dbReference type="ARBA" id="ARBA00023065"/>
    </source>
</evidence>
<dbReference type="PANTHER" id="PTHR11690">
    <property type="entry name" value="AMILORIDE-SENSITIVE SODIUM CHANNEL-RELATED"/>
    <property type="match status" value="1"/>
</dbReference>